<keyword evidence="3" id="KW-1185">Reference proteome</keyword>
<dbReference type="PIRSF" id="PIRSF029792">
    <property type="entry name" value="Pro_racemase"/>
    <property type="match status" value="1"/>
</dbReference>
<dbReference type="PANTHER" id="PTHR33442">
    <property type="entry name" value="TRANS-3-HYDROXY-L-PROLINE DEHYDRATASE"/>
    <property type="match status" value="1"/>
</dbReference>
<dbReference type="SUPFAM" id="SSF54506">
    <property type="entry name" value="Diaminopimelate epimerase-like"/>
    <property type="match status" value="1"/>
</dbReference>
<dbReference type="PANTHER" id="PTHR33442:SF1">
    <property type="entry name" value="TRANS-3-HYDROXY-L-PROLINE DEHYDRATASE"/>
    <property type="match status" value="1"/>
</dbReference>
<evidence type="ECO:0000313" key="3">
    <source>
        <dbReference type="Proteomes" id="UP001185012"/>
    </source>
</evidence>
<dbReference type="Proteomes" id="UP001185012">
    <property type="component" value="Unassembled WGS sequence"/>
</dbReference>
<evidence type="ECO:0000313" key="2">
    <source>
        <dbReference type="EMBL" id="MDR6224910.1"/>
    </source>
</evidence>
<reference evidence="2 3" key="1">
    <citation type="submission" date="2023-07" db="EMBL/GenBank/DDBJ databases">
        <title>Genomic Encyclopedia of Type Strains, Phase IV (KMG-IV): sequencing the most valuable type-strain genomes for metagenomic binning, comparative biology and taxonomic classification.</title>
        <authorList>
            <person name="Goeker M."/>
        </authorList>
    </citation>
    <scope>NUCLEOTIDE SEQUENCE [LARGE SCALE GENOMIC DNA]</scope>
    <source>
        <strain evidence="2 3">DSM 45903</strain>
    </source>
</reference>
<protein>
    <submittedName>
        <fullName evidence="2">Proline racemase</fullName>
    </submittedName>
</protein>
<name>A0ABU1IJF8_9BACL</name>
<dbReference type="EMBL" id="JAVDQG010000002">
    <property type="protein sequence ID" value="MDR6224910.1"/>
    <property type="molecule type" value="Genomic_DNA"/>
</dbReference>
<dbReference type="Gene3D" id="3.10.310.10">
    <property type="entry name" value="Diaminopimelate Epimerase, Chain A, domain 1"/>
    <property type="match status" value="2"/>
</dbReference>
<dbReference type="SFLD" id="SFLDS00028">
    <property type="entry name" value="Proline_Racemase"/>
    <property type="match status" value="1"/>
</dbReference>
<organism evidence="2 3">
    <name type="scientific">Desmospora profundinema</name>
    <dbReference type="NCBI Taxonomy" id="1571184"/>
    <lineage>
        <taxon>Bacteria</taxon>
        <taxon>Bacillati</taxon>
        <taxon>Bacillota</taxon>
        <taxon>Bacilli</taxon>
        <taxon>Bacillales</taxon>
        <taxon>Thermoactinomycetaceae</taxon>
        <taxon>Desmospora</taxon>
    </lineage>
</organism>
<dbReference type="Pfam" id="PF05544">
    <property type="entry name" value="Pro_racemase"/>
    <property type="match status" value="1"/>
</dbReference>
<gene>
    <name evidence="2" type="ORF">JOE21_000901</name>
</gene>
<dbReference type="InterPro" id="IPR008794">
    <property type="entry name" value="Pro_racemase_fam"/>
</dbReference>
<comment type="caution">
    <text evidence="2">The sequence shown here is derived from an EMBL/GenBank/DDBJ whole genome shotgun (WGS) entry which is preliminary data.</text>
</comment>
<dbReference type="RefSeq" id="WP_309862874.1">
    <property type="nucleotide sequence ID" value="NZ_JAVDQG010000002.1"/>
</dbReference>
<evidence type="ECO:0000256" key="1">
    <source>
        <dbReference type="ARBA" id="ARBA00007529"/>
    </source>
</evidence>
<comment type="similarity">
    <text evidence="1">Belongs to the proline racemase family.</text>
</comment>
<proteinExistence type="inferred from homology"/>
<accession>A0ABU1IJF8</accession>
<sequence>MEFKRHYTTVDAHVAGEPLRLITGGLPSLDGNVIGKNEDFRKKQLDSIRHLLMNEPRGHPGMVGCVKTPPASPDADFGVIFMDSEGYSAVCGHGIIAVVTMAVEMGWVETDRKNPRMVMDTSAGKIVAAAQVEGAEVTSVSFENVPSFVYVSDVPLSFPERKCTVDIAFGGAFYALVDASDLGVRVELDQLVQLKGWGRRIQEQVEFKMRIQHPLKSECTGLHGVVITDRPQKPDSDLRNVTIFSGQRVDRSPCGTGISAQMAALFQKGAVKKGEELVHESLIGSQFFTKVTRTARVDGYTGIVPSVTGRAFITGIHHFVLDPDDPLHRGFLVR</sequence>